<feature type="region of interest" description="Disordered" evidence="2">
    <location>
        <begin position="23"/>
        <end position="75"/>
    </location>
</feature>
<evidence type="ECO:0000256" key="1">
    <source>
        <dbReference type="SAM" id="Coils"/>
    </source>
</evidence>
<dbReference type="RefSeq" id="WP_045571865.1">
    <property type="nucleotide sequence ID" value="NZ_CP065217.1"/>
</dbReference>
<evidence type="ECO:0000256" key="2">
    <source>
        <dbReference type="SAM" id="MobiDB-lite"/>
    </source>
</evidence>
<feature type="compositionally biased region" description="Low complexity" evidence="2">
    <location>
        <begin position="42"/>
        <end position="53"/>
    </location>
</feature>
<protein>
    <submittedName>
        <fullName evidence="3">Uncharacterized protein</fullName>
    </submittedName>
</protein>
<organism evidence="3 4">
    <name type="scientific">Vibrio navarrensis</name>
    <dbReference type="NCBI Taxonomy" id="29495"/>
    <lineage>
        <taxon>Bacteria</taxon>
        <taxon>Pseudomonadati</taxon>
        <taxon>Pseudomonadota</taxon>
        <taxon>Gammaproteobacteria</taxon>
        <taxon>Vibrionales</taxon>
        <taxon>Vibrionaceae</taxon>
        <taxon>Vibrio</taxon>
    </lineage>
</organism>
<feature type="region of interest" description="Disordered" evidence="2">
    <location>
        <begin position="274"/>
        <end position="305"/>
    </location>
</feature>
<evidence type="ECO:0000313" key="4">
    <source>
        <dbReference type="Proteomes" id="UP000594435"/>
    </source>
</evidence>
<dbReference type="EMBL" id="CP065217">
    <property type="protein sequence ID" value="QPL52410.1"/>
    <property type="molecule type" value="Genomic_DNA"/>
</dbReference>
<proteinExistence type="predicted"/>
<dbReference type="Proteomes" id="UP000594435">
    <property type="component" value="Chromosome 1"/>
</dbReference>
<feature type="compositionally biased region" description="Acidic residues" evidence="2">
    <location>
        <begin position="27"/>
        <end position="41"/>
    </location>
</feature>
<keyword evidence="1" id="KW-0175">Coiled coil</keyword>
<reference evidence="3 4" key="1">
    <citation type="submission" date="2020-11" db="EMBL/GenBank/DDBJ databases">
        <title>Complete and Circularized Genome Assembly of a human isolate of Vibrio navarrensis biotype pommerensis with MiSeq and MinION Sequence Data.</title>
        <authorList>
            <person name="Schwartz K."/>
            <person name="Borowiak M."/>
            <person name="Deneke C."/>
            <person name="Balau V."/>
            <person name="Metelmann C."/>
            <person name="Strauch E."/>
        </authorList>
    </citation>
    <scope>NUCLEOTIDE SEQUENCE [LARGE SCALE GENOMIC DNA]</scope>
    <source>
        <strain evidence="3 4">20-VB00237</strain>
    </source>
</reference>
<name>A0AAJ4I8R1_9VIBR</name>
<gene>
    <name evidence="3" type="ORF">I3X05_10300</name>
</gene>
<evidence type="ECO:0000313" key="3">
    <source>
        <dbReference type="EMBL" id="QPL52410.1"/>
    </source>
</evidence>
<sequence length="335" mass="36576">MGINLDNLTGSETPEELEALLDSIDGVLDDDPEHDDDEPIELGDTTLDGSSDTDIADSDAADSAPAQVKEQQVAEQKPIGIVAKDGEHVIPYETLERERETNKQLKAKLEELEKDREKLSQNERLLEIRNKQLEKLGVEPEDLPENLSISDEQLDALMDDYPEIGKILKVVVAKTNGAAKQADTSPQETQKPNVDPIFEALQGNADLSSWREKGGEQWQKACEIDDRLSADPNWANKPLAERFAEVVNLTKAEMSVPEPAPASQITEQDIKAKAEEVESQVKNSLPSSPSAVGSTSKHQPSELEKMANADAEGLMAMMQGKSTAEIEALLEMAGV</sequence>
<accession>A0AAJ4I8R1</accession>
<feature type="compositionally biased region" description="Polar residues" evidence="2">
    <location>
        <begin position="280"/>
        <end position="298"/>
    </location>
</feature>
<feature type="coiled-coil region" evidence="1">
    <location>
        <begin position="92"/>
        <end position="136"/>
    </location>
</feature>
<dbReference type="AlphaFoldDB" id="A0AAJ4I8R1"/>